<sequence length="425" mass="45344">MALKKKHYWIGAAVVVVGVVIALAAFRGRGDKTLAVQTAKVDRQKIVQKVSATGKIQPKTQVEISADVSAKIIKLPVKEGQWVEKGALLVALARERYVAAVESGEANVSSAQANATLVRENMNRTEKEFARSKELLATGLESQSAFEAKQAEYQVEVARYKSATDQVEQAKASLKQARDDLSKTTIYAPMSGTVCALNKEQGEIALGSQFQKDVIMIVADLSEMEAQVNVDENDIVSIAAGQKAEIEVDAMLDKPLTGVVSEISNSANVAGQGTAEQKTEFEIKISIIDPPKTLRPGMTASAEIVTKTQDNALSVPLQTVAARTVDQLTMKGEKRKDAEKRYKPDKDGFVEIVFTVVGGKAVAKQVKTGIQSDALIEIVDGLKEGEVVVTGSYRAISKDLQNGAVVTVGKEPKSGKGAQASEAGG</sequence>
<protein>
    <submittedName>
        <fullName evidence="5">Efflux RND transporter periplasmic adaptor subunit</fullName>
    </submittedName>
</protein>
<dbReference type="NCBIfam" id="TIGR01730">
    <property type="entry name" value="RND_mfp"/>
    <property type="match status" value="1"/>
</dbReference>
<dbReference type="EMBL" id="VBOZ01000009">
    <property type="protein sequence ID" value="TMQ66285.1"/>
    <property type="molecule type" value="Genomic_DNA"/>
</dbReference>
<comment type="caution">
    <text evidence="5">The sequence shown here is derived from an EMBL/GenBank/DDBJ whole genome shotgun (WGS) entry which is preliminary data.</text>
</comment>
<evidence type="ECO:0000313" key="5">
    <source>
        <dbReference type="EMBL" id="TMQ66285.1"/>
    </source>
</evidence>
<dbReference type="AlphaFoldDB" id="A0A538TRS5"/>
<organism evidence="5 6">
    <name type="scientific">Eiseniibacteriota bacterium</name>
    <dbReference type="NCBI Taxonomy" id="2212470"/>
    <lineage>
        <taxon>Bacteria</taxon>
        <taxon>Candidatus Eiseniibacteriota</taxon>
    </lineage>
</organism>
<keyword evidence="2" id="KW-0812">Transmembrane</keyword>
<proteinExistence type="inferred from homology"/>
<feature type="transmembrane region" description="Helical" evidence="2">
    <location>
        <begin position="7"/>
        <end position="26"/>
    </location>
</feature>
<evidence type="ECO:0000256" key="1">
    <source>
        <dbReference type="ARBA" id="ARBA00009477"/>
    </source>
</evidence>
<comment type="similarity">
    <text evidence="1">Belongs to the membrane fusion protein (MFP) (TC 8.A.1) family.</text>
</comment>
<dbReference type="PANTHER" id="PTHR30469:SF33">
    <property type="entry name" value="SLR1207 PROTEIN"/>
    <property type="match status" value="1"/>
</dbReference>
<dbReference type="GO" id="GO:1990281">
    <property type="term" value="C:efflux pump complex"/>
    <property type="evidence" value="ECO:0007669"/>
    <property type="project" value="TreeGrafter"/>
</dbReference>
<evidence type="ECO:0000259" key="4">
    <source>
        <dbReference type="Pfam" id="PF25990"/>
    </source>
</evidence>
<evidence type="ECO:0000259" key="3">
    <source>
        <dbReference type="Pfam" id="PF25917"/>
    </source>
</evidence>
<dbReference type="Gene3D" id="2.40.30.170">
    <property type="match status" value="1"/>
</dbReference>
<keyword evidence="2" id="KW-0472">Membrane</keyword>
<dbReference type="Pfam" id="PF25990">
    <property type="entry name" value="Beta-barrel_YknX"/>
    <property type="match status" value="1"/>
</dbReference>
<accession>A0A538TRS5</accession>
<gene>
    <name evidence="5" type="ORF">E6K79_02730</name>
</gene>
<dbReference type="Pfam" id="PF25917">
    <property type="entry name" value="BSH_RND"/>
    <property type="match status" value="1"/>
</dbReference>
<dbReference type="Gene3D" id="2.40.420.20">
    <property type="match status" value="1"/>
</dbReference>
<dbReference type="SUPFAM" id="SSF111369">
    <property type="entry name" value="HlyD-like secretion proteins"/>
    <property type="match status" value="1"/>
</dbReference>
<dbReference type="Proteomes" id="UP000317691">
    <property type="component" value="Unassembled WGS sequence"/>
</dbReference>
<dbReference type="InterPro" id="IPR006143">
    <property type="entry name" value="RND_pump_MFP"/>
</dbReference>
<dbReference type="GO" id="GO:0015562">
    <property type="term" value="F:efflux transmembrane transporter activity"/>
    <property type="evidence" value="ECO:0007669"/>
    <property type="project" value="TreeGrafter"/>
</dbReference>
<evidence type="ECO:0000256" key="2">
    <source>
        <dbReference type="SAM" id="Phobius"/>
    </source>
</evidence>
<name>A0A538TRS5_UNCEI</name>
<feature type="domain" description="Multidrug resistance protein MdtA-like barrel-sandwich hybrid" evidence="3">
    <location>
        <begin position="61"/>
        <end position="211"/>
    </location>
</feature>
<evidence type="ECO:0000313" key="6">
    <source>
        <dbReference type="Proteomes" id="UP000317691"/>
    </source>
</evidence>
<feature type="domain" description="YknX-like beta-barrel" evidence="4">
    <location>
        <begin position="225"/>
        <end position="304"/>
    </location>
</feature>
<keyword evidence="2" id="KW-1133">Transmembrane helix</keyword>
<reference evidence="5 6" key="1">
    <citation type="journal article" date="2019" name="Nat. Microbiol.">
        <title>Mediterranean grassland soil C-N compound turnover is dependent on rainfall and depth, and is mediated by genomically divergent microorganisms.</title>
        <authorList>
            <person name="Diamond S."/>
            <person name="Andeer P.F."/>
            <person name="Li Z."/>
            <person name="Crits-Christoph A."/>
            <person name="Burstein D."/>
            <person name="Anantharaman K."/>
            <person name="Lane K.R."/>
            <person name="Thomas B.C."/>
            <person name="Pan C."/>
            <person name="Northen T.R."/>
            <person name="Banfield J.F."/>
        </authorList>
    </citation>
    <scope>NUCLEOTIDE SEQUENCE [LARGE SCALE GENOMIC DNA]</scope>
    <source>
        <strain evidence="5">WS_9</strain>
    </source>
</reference>
<dbReference type="PANTHER" id="PTHR30469">
    <property type="entry name" value="MULTIDRUG RESISTANCE PROTEIN MDTA"/>
    <property type="match status" value="1"/>
</dbReference>
<dbReference type="Gene3D" id="2.40.50.100">
    <property type="match status" value="1"/>
</dbReference>
<dbReference type="InterPro" id="IPR058636">
    <property type="entry name" value="Beta-barrel_YknX"/>
</dbReference>
<dbReference type="InterPro" id="IPR058625">
    <property type="entry name" value="MdtA-like_BSH"/>
</dbReference>
<dbReference type="Gene3D" id="1.10.287.470">
    <property type="entry name" value="Helix hairpin bin"/>
    <property type="match status" value="1"/>
</dbReference>